<proteinExistence type="predicted"/>
<keyword evidence="3" id="KW-1185">Reference proteome</keyword>
<dbReference type="AlphaFoldDB" id="A0A9Q3KKQ9"/>
<sequence length="203" mass="22068">MSSKLTELTESSPSSPPPSVLCGAGIITQLSSPSMASFGHLDPSHNCVGFRGVKVLDPCCTECLAKGKDWFQHYNPQSSKCHFCFNGKKPCPRTGVTSSNVRRHLWSRNDGPFGQEFPIPEEPTTDATSGFSQLTGSRKRDVERWTNVGGPIPVGGRRIYSSSEVPISRTNTEGEVKVVKKVRTIDDSPTDLDSEGSDELHGE</sequence>
<name>A0A9Q3KKQ9_9BASI</name>
<evidence type="ECO:0000256" key="1">
    <source>
        <dbReference type="SAM" id="MobiDB-lite"/>
    </source>
</evidence>
<protein>
    <submittedName>
        <fullName evidence="2">Uncharacterized protein</fullName>
    </submittedName>
</protein>
<feature type="region of interest" description="Disordered" evidence="1">
    <location>
        <begin position="120"/>
        <end position="140"/>
    </location>
</feature>
<evidence type="ECO:0000313" key="2">
    <source>
        <dbReference type="EMBL" id="MBW0581507.1"/>
    </source>
</evidence>
<dbReference type="EMBL" id="AVOT02110169">
    <property type="protein sequence ID" value="MBW0581507.1"/>
    <property type="molecule type" value="Genomic_DNA"/>
</dbReference>
<dbReference type="Proteomes" id="UP000765509">
    <property type="component" value="Unassembled WGS sequence"/>
</dbReference>
<organism evidence="2 3">
    <name type="scientific">Austropuccinia psidii MF-1</name>
    <dbReference type="NCBI Taxonomy" id="1389203"/>
    <lineage>
        <taxon>Eukaryota</taxon>
        <taxon>Fungi</taxon>
        <taxon>Dikarya</taxon>
        <taxon>Basidiomycota</taxon>
        <taxon>Pucciniomycotina</taxon>
        <taxon>Pucciniomycetes</taxon>
        <taxon>Pucciniales</taxon>
        <taxon>Sphaerophragmiaceae</taxon>
        <taxon>Austropuccinia</taxon>
    </lineage>
</organism>
<comment type="caution">
    <text evidence="2">The sequence shown here is derived from an EMBL/GenBank/DDBJ whole genome shotgun (WGS) entry which is preliminary data.</text>
</comment>
<gene>
    <name evidence="2" type="ORF">O181_121222</name>
</gene>
<accession>A0A9Q3KKQ9</accession>
<feature type="compositionally biased region" description="Polar residues" evidence="1">
    <location>
        <begin position="125"/>
        <end position="136"/>
    </location>
</feature>
<feature type="compositionally biased region" description="Acidic residues" evidence="1">
    <location>
        <begin position="188"/>
        <end position="197"/>
    </location>
</feature>
<evidence type="ECO:0000313" key="3">
    <source>
        <dbReference type="Proteomes" id="UP000765509"/>
    </source>
</evidence>
<feature type="region of interest" description="Disordered" evidence="1">
    <location>
        <begin position="180"/>
        <end position="203"/>
    </location>
</feature>
<reference evidence="2" key="1">
    <citation type="submission" date="2021-03" db="EMBL/GenBank/DDBJ databases">
        <title>Draft genome sequence of rust myrtle Austropuccinia psidii MF-1, a brazilian biotype.</title>
        <authorList>
            <person name="Quecine M.C."/>
            <person name="Pachon D.M.R."/>
            <person name="Bonatelli M.L."/>
            <person name="Correr F.H."/>
            <person name="Franceschini L.M."/>
            <person name="Leite T.F."/>
            <person name="Margarido G.R.A."/>
            <person name="Almeida C.A."/>
            <person name="Ferrarezi J.A."/>
            <person name="Labate C.A."/>
        </authorList>
    </citation>
    <scope>NUCLEOTIDE SEQUENCE</scope>
    <source>
        <strain evidence="2">MF-1</strain>
    </source>
</reference>